<dbReference type="Gene3D" id="2.40.30.200">
    <property type="match status" value="1"/>
</dbReference>
<dbReference type="InterPro" id="IPR006520">
    <property type="entry name" value="Dit_BPSPP_N"/>
</dbReference>
<dbReference type="Gene3D" id="2.60.120.860">
    <property type="match status" value="1"/>
</dbReference>
<dbReference type="NCBIfam" id="TIGR01633">
    <property type="entry name" value="phi3626_gp14_N"/>
    <property type="match status" value="1"/>
</dbReference>
<dbReference type="EMBL" id="ADGQ01000028">
    <property type="protein sequence ID" value="EFM65083.1"/>
    <property type="molecule type" value="Genomic_DNA"/>
</dbReference>
<dbReference type="InterPro" id="IPR008841">
    <property type="entry name" value="Siphovirus-type_tail_N"/>
</dbReference>
<evidence type="ECO:0000259" key="2">
    <source>
        <dbReference type="Pfam" id="PF22768"/>
    </source>
</evidence>
<gene>
    <name evidence="3" type="ORF">HMPREF0634_0227</name>
</gene>
<dbReference type="AlphaFoldDB" id="E0E209"/>
<protein>
    <submittedName>
        <fullName evidence="3">Putative phage tail component domain protein</fullName>
    </submittedName>
</protein>
<reference evidence="3 4" key="1">
    <citation type="submission" date="2010-08" db="EMBL/GenBank/DDBJ databases">
        <authorList>
            <person name="Harkins D.M."/>
            <person name="Madupu R."/>
            <person name="Durkin A.S."/>
            <person name="Torralba M."/>
            <person name="Methe B."/>
            <person name="Sutton G.G."/>
            <person name="Nelson K.E."/>
        </authorList>
    </citation>
    <scope>NUCLEOTIDE SEQUENCE [LARGE SCALE GENOMIC DNA]</scope>
    <source>
        <strain evidence="3 4">DSM 17678</strain>
    </source>
</reference>
<dbReference type="Pfam" id="PF22768">
    <property type="entry name" value="SPP1_Dit"/>
    <property type="match status" value="1"/>
</dbReference>
<name>E0E209_9FIRM</name>
<proteinExistence type="predicted"/>
<dbReference type="OrthoDB" id="2734969at2"/>
<accession>E0E209</accession>
<dbReference type="GeneID" id="84800252"/>
<feature type="domain" description="Siphovirus-type tail component RIFT-related" evidence="1">
    <location>
        <begin position="30"/>
        <end position="126"/>
    </location>
</feature>
<evidence type="ECO:0000259" key="1">
    <source>
        <dbReference type="Pfam" id="PF05709"/>
    </source>
</evidence>
<organism evidence="3 4">
    <name type="scientific">Peptostreptococcus stomatis DSM 17678</name>
    <dbReference type="NCBI Taxonomy" id="596315"/>
    <lineage>
        <taxon>Bacteria</taxon>
        <taxon>Bacillati</taxon>
        <taxon>Bacillota</taxon>
        <taxon>Clostridia</taxon>
        <taxon>Peptostreptococcales</taxon>
        <taxon>Peptostreptococcaceae</taxon>
        <taxon>Peptostreptococcus</taxon>
    </lineage>
</organism>
<evidence type="ECO:0000313" key="3">
    <source>
        <dbReference type="EMBL" id="EFM65083.1"/>
    </source>
</evidence>
<dbReference type="STRING" id="596315.HMPREF0634_0227"/>
<dbReference type="Pfam" id="PF05709">
    <property type="entry name" value="Sipho_tail"/>
    <property type="match status" value="1"/>
</dbReference>
<sequence length="247" mass="28866">MSYTFSENDLIFNGFNFKDLLKVEKVEMSLLPQIENTSQKIPGRAGAVFRKNNLGIREIIIYCRIIKSNKQEVFDFRRRLSSLLYTERPEILRFRNEKNLYYKAILDGDIKYSTSRKSAEVILKFVAHDPFGYSDIKTIKGTDNVVYFNYDATFETSAVFNLDLTNSADTFMVQDLKSTKFVKIINNFSPGAKVKVDCINNFVEVNGEKSMRLLDYKSDFIKIKKGENRWAFSQSVNYEITYQERWL</sequence>
<dbReference type="Proteomes" id="UP000003244">
    <property type="component" value="Unassembled WGS sequence"/>
</dbReference>
<feature type="domain" description="Siphovirus-type tail component C-terminal" evidence="2">
    <location>
        <begin position="152"/>
        <end position="246"/>
    </location>
</feature>
<dbReference type="RefSeq" id="WP_007788752.1">
    <property type="nucleotide sequence ID" value="NZ_ADGQ01000028.1"/>
</dbReference>
<evidence type="ECO:0000313" key="4">
    <source>
        <dbReference type="Proteomes" id="UP000003244"/>
    </source>
</evidence>
<keyword evidence="4" id="KW-1185">Reference proteome</keyword>
<dbReference type="InterPro" id="IPR054738">
    <property type="entry name" value="Siphovirus-type_tail_C"/>
</dbReference>
<comment type="caution">
    <text evidence="3">The sequence shown here is derived from an EMBL/GenBank/DDBJ whole genome shotgun (WGS) entry which is preliminary data.</text>
</comment>
<dbReference type="eggNOG" id="COG4722">
    <property type="taxonomic scope" value="Bacteria"/>
</dbReference>